<dbReference type="PhylomeDB" id="A7TRB2"/>
<feature type="region of interest" description="Disordered" evidence="1">
    <location>
        <begin position="516"/>
        <end position="556"/>
    </location>
</feature>
<organism evidence="4">
    <name type="scientific">Vanderwaltozyma polyspora (strain ATCC 22028 / DSM 70294 / BCRC 21397 / CBS 2163 / NBRC 10782 / NRRL Y-8283 / UCD 57-17)</name>
    <name type="common">Kluyveromyces polysporus</name>
    <dbReference type="NCBI Taxonomy" id="436907"/>
    <lineage>
        <taxon>Eukaryota</taxon>
        <taxon>Fungi</taxon>
        <taxon>Dikarya</taxon>
        <taxon>Ascomycota</taxon>
        <taxon>Saccharomycotina</taxon>
        <taxon>Saccharomycetes</taxon>
        <taxon>Saccharomycetales</taxon>
        <taxon>Saccharomycetaceae</taxon>
        <taxon>Vanderwaltozyma</taxon>
    </lineage>
</organism>
<dbReference type="GO" id="GO:0005934">
    <property type="term" value="C:cellular bud tip"/>
    <property type="evidence" value="ECO:0007669"/>
    <property type="project" value="EnsemblFungi"/>
</dbReference>
<feature type="compositionally biased region" description="Basic and acidic residues" evidence="1">
    <location>
        <begin position="10"/>
        <end position="19"/>
    </location>
</feature>
<dbReference type="InterPro" id="IPR040206">
    <property type="entry name" value="Zds1/2"/>
</dbReference>
<evidence type="ECO:0000313" key="3">
    <source>
        <dbReference type="EMBL" id="EDO15180.1"/>
    </source>
</evidence>
<feature type="region of interest" description="Disordered" evidence="1">
    <location>
        <begin position="62"/>
        <end position="99"/>
    </location>
</feature>
<keyword evidence="4" id="KW-1185">Reference proteome</keyword>
<evidence type="ECO:0000256" key="1">
    <source>
        <dbReference type="SAM" id="MobiDB-lite"/>
    </source>
</evidence>
<reference evidence="3 4" key="1">
    <citation type="journal article" date="2007" name="Proc. Natl. Acad. Sci. U.S.A.">
        <title>Independent sorting-out of thousands of duplicated gene pairs in two yeast species descended from a whole-genome duplication.</title>
        <authorList>
            <person name="Scannell D.R."/>
            <person name="Frank A.C."/>
            <person name="Conant G.C."/>
            <person name="Byrne K.P."/>
            <person name="Woolfit M."/>
            <person name="Wolfe K.H."/>
        </authorList>
    </citation>
    <scope>NUCLEOTIDE SEQUENCE [LARGE SCALE GENOMIC DNA]</scope>
    <source>
        <strain evidence="4">ATCC 22028 / DSM 70294 / BCRC 21397 / CBS 2163 / NBRC 10782 / NRRL Y-8283 / UCD 57-17</strain>
    </source>
</reference>
<dbReference type="FunCoup" id="A7TRB2">
    <property type="interactions" value="203"/>
</dbReference>
<dbReference type="RefSeq" id="XP_001643038.1">
    <property type="nucleotide sequence ID" value="XM_001642988.1"/>
</dbReference>
<dbReference type="GO" id="GO:0010971">
    <property type="term" value="P:positive regulation of G2/M transition of mitotic cell cycle"/>
    <property type="evidence" value="ECO:0007669"/>
    <property type="project" value="EnsemblFungi"/>
</dbReference>
<feature type="compositionally biased region" description="Polar residues" evidence="1">
    <location>
        <begin position="426"/>
        <end position="435"/>
    </location>
</feature>
<protein>
    <recommendedName>
        <fullName evidence="2">Protein Zds1 C-terminal domain-containing protein</fullName>
    </recommendedName>
</protein>
<feature type="compositionally biased region" description="Low complexity" evidence="1">
    <location>
        <begin position="452"/>
        <end position="464"/>
    </location>
</feature>
<feature type="compositionally biased region" description="Low complexity" evidence="1">
    <location>
        <begin position="65"/>
        <end position="83"/>
    </location>
</feature>
<dbReference type="GO" id="GO:0032880">
    <property type="term" value="P:regulation of protein localization"/>
    <property type="evidence" value="ECO:0007669"/>
    <property type="project" value="EnsemblFungi"/>
</dbReference>
<feature type="region of interest" description="Disordered" evidence="1">
    <location>
        <begin position="274"/>
        <end position="303"/>
    </location>
</feature>
<dbReference type="eggNOG" id="ENOG502RC08">
    <property type="taxonomic scope" value="Eukaryota"/>
</dbReference>
<feature type="compositionally biased region" description="Basic and acidic residues" evidence="1">
    <location>
        <begin position="714"/>
        <end position="736"/>
    </location>
</feature>
<dbReference type="GO" id="GO:0005935">
    <property type="term" value="C:cellular bud neck"/>
    <property type="evidence" value="ECO:0007669"/>
    <property type="project" value="EnsemblFungi"/>
</dbReference>
<dbReference type="Pfam" id="PF08632">
    <property type="entry name" value="Zds_C"/>
    <property type="match status" value="1"/>
</dbReference>
<feature type="region of interest" description="Disordered" evidence="1">
    <location>
        <begin position="426"/>
        <end position="490"/>
    </location>
</feature>
<dbReference type="GeneID" id="5543253"/>
<gene>
    <name evidence="3" type="ORF">Kpol_1069p2</name>
</gene>
<dbReference type="Proteomes" id="UP000000267">
    <property type="component" value="Unassembled WGS sequence"/>
</dbReference>
<sequence length="1001" mass="111206">MENNSGGTMEKTRAEEKIQRDKRKSAVLIAAQSLDQEVQNVKNLKRLSIGSMDLLIDPELEYTVNNPSSPPSSVNSQKSYSSNETTYETAETSLDKKEGSYLEDSVVDASNSSIADASDSFDTTGVEYLHDGNEPVSSNEQLDSIKTVKENELSQPQSKRNLSGIGGLRRSSRNVTSKPENETQVLPKRKLENKKAFTNNLLWVPANQHPSVKPQNFVELVHDTLQNMSLDDVQTNESESKNEVSKDLLNTFSRDMNMRNKSLVRRPSRLRKSYTEFEEETEEEVKPTTSSNNINESNKKNVQGKRAVSLKDIADELTVISNNVGLSNSDAISLARSLSIAGSIGSTSEEEEEDKVLNTSSIGQSEEVFASNILAKNGISIPARSSLRRSKFNTYKIRTSGSSQKDELSTAPIILNSDGGNIGSLRRTSSSSYIETKNRQEGIFDHTQRKLSSGSIGSSDNSTGALPVPHDSDKDFDLSHSSFSNDSSNISSDLSLESVLIHPSNSQSMLQENLHISSSDGYSPNKELVSASSSIQSDHDSPNDPPTNSVDPDDHVVSNKYEINSDFLNTAFAERTKSQKVLANRSNHTKNRHSPIITKIENKKGKKNTSTSNLDDKERLPDSNSKSSVSSNGNVSDSSDNHKIENSNSSSNDNEPSIQEHKKERFEKKLVNLFRRKGNSKSPAKDKLTRKSQNHVIKKKSSLTNIRLRIGSYKQEELSNSKSTKPSEEAQEKPEGNQDYEQAEEEIKDVGIINSTTEDVCQEEPIDDPADDTEEEDYDANESATQLQPALNVVRTANDNCIVESVNELDDDEDSQDFSNGSIYTESIALQKNTYATKDVTIQNNDLANQAPPTILPPRKLTFEDVERLDRPNGSMVFTDSAFGFPLPLLTVSTVIMFDHRLPVNVERAIYRLSHLKLSDSRRSLREQVLLSNFMYAYLHLVNHSLYMEQVEEESMDASYSDMDNSEIETAIADNDPNKWNSNSYRTNQNDAHGAISIPDL</sequence>
<feature type="compositionally biased region" description="Polar residues" evidence="1">
    <location>
        <begin position="978"/>
        <end position="991"/>
    </location>
</feature>
<feature type="compositionally biased region" description="Basic and acidic residues" evidence="1">
    <location>
        <begin position="436"/>
        <end position="448"/>
    </location>
</feature>
<dbReference type="OMA" id="SKFNTYK"/>
<dbReference type="GO" id="GO:0030010">
    <property type="term" value="P:establishment of cell polarity"/>
    <property type="evidence" value="ECO:0007669"/>
    <property type="project" value="EnsemblFungi"/>
</dbReference>
<name>A7TRB2_VANPO</name>
<feature type="compositionally biased region" description="Polar residues" evidence="1">
    <location>
        <begin position="173"/>
        <end position="184"/>
    </location>
</feature>
<feature type="domain" description="Protein Zds1 C-terminal" evidence="2">
    <location>
        <begin position="891"/>
        <end position="943"/>
    </location>
</feature>
<dbReference type="PANTHER" id="PTHR28089">
    <property type="entry name" value="PROTEIN ZDS1-RELATED"/>
    <property type="match status" value="1"/>
</dbReference>
<dbReference type="KEGG" id="vpo:Kpol_1069p2"/>
<dbReference type="AlphaFoldDB" id="A7TRB2"/>
<feature type="region of interest" description="Disordered" evidence="1">
    <location>
        <begin position="148"/>
        <end position="185"/>
    </location>
</feature>
<evidence type="ECO:0000259" key="2">
    <source>
        <dbReference type="SMART" id="SM01327"/>
    </source>
</evidence>
<dbReference type="InParanoid" id="A7TRB2"/>
<evidence type="ECO:0000313" key="4">
    <source>
        <dbReference type="Proteomes" id="UP000000267"/>
    </source>
</evidence>
<dbReference type="STRING" id="436907.A7TRB2"/>
<feature type="compositionally biased region" description="Low complexity" evidence="1">
    <location>
        <begin position="479"/>
        <end position="490"/>
    </location>
</feature>
<feature type="compositionally biased region" description="Basic residues" evidence="1">
    <location>
        <begin position="690"/>
        <end position="701"/>
    </location>
</feature>
<proteinExistence type="predicted"/>
<dbReference type="GO" id="GO:0000183">
    <property type="term" value="P:rDNA heterochromatin formation"/>
    <property type="evidence" value="ECO:0007669"/>
    <property type="project" value="EnsemblFungi"/>
</dbReference>
<dbReference type="EMBL" id="DS480475">
    <property type="protein sequence ID" value="EDO15180.1"/>
    <property type="molecule type" value="Genomic_DNA"/>
</dbReference>
<accession>A7TRB2</accession>
<feature type="region of interest" description="Disordered" evidence="1">
    <location>
        <begin position="1"/>
        <end position="24"/>
    </location>
</feature>
<feature type="compositionally biased region" description="Acidic residues" evidence="1">
    <location>
        <begin position="760"/>
        <end position="780"/>
    </location>
</feature>
<feature type="region of interest" description="Disordered" evidence="1">
    <location>
        <begin position="673"/>
        <end position="784"/>
    </location>
</feature>
<feature type="compositionally biased region" description="Low complexity" evidence="1">
    <location>
        <begin position="622"/>
        <end position="638"/>
    </location>
</feature>
<dbReference type="OrthoDB" id="5589766at2759"/>
<feature type="region of interest" description="Disordered" evidence="1">
    <location>
        <begin position="973"/>
        <end position="993"/>
    </location>
</feature>
<dbReference type="InterPro" id="IPR013941">
    <property type="entry name" value="ZDS1_C"/>
</dbReference>
<dbReference type="SMART" id="SM01327">
    <property type="entry name" value="Zds_C"/>
    <property type="match status" value="1"/>
</dbReference>
<dbReference type="GO" id="GO:0005737">
    <property type="term" value="C:cytoplasm"/>
    <property type="evidence" value="ECO:0007669"/>
    <property type="project" value="EnsemblFungi"/>
</dbReference>
<dbReference type="PANTHER" id="PTHR28089:SF1">
    <property type="entry name" value="PROTEIN ZDS1-RELATED"/>
    <property type="match status" value="1"/>
</dbReference>
<dbReference type="HOGENOM" id="CLU_011999_0_0_1"/>
<feature type="region of interest" description="Disordered" evidence="1">
    <location>
        <begin position="580"/>
        <end position="661"/>
    </location>
</feature>